<reference evidence="3 4" key="1">
    <citation type="submission" date="2017-03" db="EMBL/GenBank/DDBJ databases">
        <title>An alternative strategy for trypanosome survival in the mammalian bloodstream revealed through genome and transcriptome analysis of the ubiquitous bovine parasite Trypanosoma (Megatrypanum) theileri.</title>
        <authorList>
            <person name="Kelly S."/>
            <person name="Ivens A."/>
            <person name="Mott A."/>
            <person name="O'Neill E."/>
            <person name="Emms D."/>
            <person name="Macleod O."/>
            <person name="Voorheis P."/>
            <person name="Matthews J."/>
            <person name="Matthews K."/>
            <person name="Carrington M."/>
        </authorList>
    </citation>
    <scope>NUCLEOTIDE SEQUENCE [LARGE SCALE GENOMIC DNA]</scope>
    <source>
        <strain evidence="3">Edinburgh</strain>
    </source>
</reference>
<comment type="caution">
    <text evidence="3">The sequence shown here is derived from an EMBL/GenBank/DDBJ whole genome shotgun (WGS) entry which is preliminary data.</text>
</comment>
<dbReference type="GeneID" id="39988776"/>
<evidence type="ECO:0000256" key="1">
    <source>
        <dbReference type="SAM" id="MobiDB-lite"/>
    </source>
</evidence>
<feature type="region of interest" description="Disordered" evidence="1">
    <location>
        <begin position="378"/>
        <end position="462"/>
    </location>
</feature>
<evidence type="ECO:0000256" key="2">
    <source>
        <dbReference type="SAM" id="SignalP"/>
    </source>
</evidence>
<protein>
    <submittedName>
        <fullName evidence="3">Uncharacterized protein</fullName>
    </submittedName>
</protein>
<dbReference type="AlphaFoldDB" id="A0A1X0NMR3"/>
<evidence type="ECO:0000313" key="4">
    <source>
        <dbReference type="Proteomes" id="UP000192257"/>
    </source>
</evidence>
<dbReference type="STRING" id="67003.A0A1X0NMR3"/>
<dbReference type="RefSeq" id="XP_028879849.1">
    <property type="nucleotide sequence ID" value="XM_029028996.1"/>
</dbReference>
<keyword evidence="4" id="KW-1185">Reference proteome</keyword>
<organism evidence="3 4">
    <name type="scientific">Trypanosoma theileri</name>
    <dbReference type="NCBI Taxonomy" id="67003"/>
    <lineage>
        <taxon>Eukaryota</taxon>
        <taxon>Discoba</taxon>
        <taxon>Euglenozoa</taxon>
        <taxon>Kinetoplastea</taxon>
        <taxon>Metakinetoplastina</taxon>
        <taxon>Trypanosomatida</taxon>
        <taxon>Trypanosomatidae</taxon>
        <taxon>Trypanosoma</taxon>
    </lineage>
</organism>
<feature type="chain" id="PRO_5013321203" evidence="2">
    <location>
        <begin position="28"/>
        <end position="483"/>
    </location>
</feature>
<keyword evidence="2" id="KW-0732">Signal</keyword>
<dbReference type="VEuPathDB" id="TriTrypDB:TM35_000332400"/>
<dbReference type="Proteomes" id="UP000192257">
    <property type="component" value="Unassembled WGS sequence"/>
</dbReference>
<feature type="signal peptide" evidence="2">
    <location>
        <begin position="1"/>
        <end position="27"/>
    </location>
</feature>
<dbReference type="EMBL" id="NBCO01000033">
    <property type="protein sequence ID" value="ORC85783.1"/>
    <property type="molecule type" value="Genomic_DNA"/>
</dbReference>
<gene>
    <name evidence="3" type="ORF">TM35_000332400</name>
</gene>
<name>A0A1X0NMR3_9TRYP</name>
<proteinExistence type="predicted"/>
<sequence>MTTISVQLRGVVYLFVLMQCFSDLVRAQEVRRSAKEVATTVVNNSIEVEVKDRQTALGSFLDIPKYTDDDLERDEVLMGKLDLKIAVRIALRDLSKSEDLFKRGTACISEWDKVVAANEKAFREAKEATEKIGVLVARAKKIKEEAKTVKSDTKNTKAKELNDVFVEIRDLLKGTKDRAPNADTVFKIVEADHAERICLSIRHDVEYVMGDLKQRLEGITTYKGEYESCDKAVKVKSAVEKVHGTLKYVTNLIGNATVHDRFSVGKAKAQVEVWKKAYTDLAAMERLVVTQVGDGRVETEFEVKANKVLDEIQNDITAPKTIIDNSTDKKNEGTVVKKKKIVEEVNRRVDVATKAVGERIVEEKKEIAEERARKAAEEARKAAEEAKRKRDEEEKRRQEAAQKAREEEAREAVERDREVDARLAGEKVRENAAREVAEKAKKEAELAREKAKKKKDGGNGPALVHSSMLLLVLLTGLGYTLMC</sequence>
<feature type="compositionally biased region" description="Basic and acidic residues" evidence="1">
    <location>
        <begin position="378"/>
        <end position="449"/>
    </location>
</feature>
<evidence type="ECO:0000313" key="3">
    <source>
        <dbReference type="EMBL" id="ORC85783.1"/>
    </source>
</evidence>
<accession>A0A1X0NMR3</accession>